<dbReference type="RefSeq" id="WP_109188633.1">
    <property type="nucleotide sequence ID" value="NZ_BMYA01000001.1"/>
</dbReference>
<dbReference type="InterPro" id="IPR035093">
    <property type="entry name" value="RelE/ParE_toxin_dom_sf"/>
</dbReference>
<evidence type="ECO:0000313" key="3">
    <source>
        <dbReference type="EMBL" id="PWD82033.1"/>
    </source>
</evidence>
<evidence type="ECO:0000256" key="2">
    <source>
        <dbReference type="ARBA" id="ARBA00022649"/>
    </source>
</evidence>
<comment type="similarity">
    <text evidence="1">Belongs to the RelE toxin family.</text>
</comment>
<dbReference type="Pfam" id="PF05016">
    <property type="entry name" value="ParE_toxin"/>
    <property type="match status" value="1"/>
</dbReference>
<dbReference type="SUPFAM" id="SSF143011">
    <property type="entry name" value="RelE-like"/>
    <property type="match status" value="1"/>
</dbReference>
<dbReference type="OrthoDB" id="5570653at2"/>
<dbReference type="EMBL" id="QEWQ01000001">
    <property type="protein sequence ID" value="PWD82033.1"/>
    <property type="molecule type" value="Genomic_DNA"/>
</dbReference>
<organism evidence="3 4">
    <name type="scientific">Ignatzschineria ureiclastica</name>
    <dbReference type="NCBI Taxonomy" id="472582"/>
    <lineage>
        <taxon>Bacteria</taxon>
        <taxon>Pseudomonadati</taxon>
        <taxon>Pseudomonadota</taxon>
        <taxon>Gammaproteobacteria</taxon>
        <taxon>Cardiobacteriales</taxon>
        <taxon>Ignatzschineriaceae</taxon>
        <taxon>Ignatzschineria</taxon>
    </lineage>
</organism>
<evidence type="ECO:0000256" key="1">
    <source>
        <dbReference type="ARBA" id="ARBA00006226"/>
    </source>
</evidence>
<sequence>MAWKIKYSKEALKALKKIDKLQAKRILDTLEYKIAELDNPRIMGKSLQGNLKSLWRYRIGDYRVLCDIQDDAFIILAVFVGHRKNIYKFS</sequence>
<keyword evidence="2" id="KW-1277">Toxin-antitoxin system</keyword>
<comment type="caution">
    <text evidence="3">The sequence shown here is derived from an EMBL/GenBank/DDBJ whole genome shotgun (WGS) entry which is preliminary data.</text>
</comment>
<accession>A0A2U2AHA5</accession>
<dbReference type="Gene3D" id="3.30.2310.20">
    <property type="entry name" value="RelE-like"/>
    <property type="match status" value="1"/>
</dbReference>
<protein>
    <submittedName>
        <fullName evidence="3">Type II toxin-antitoxin system mRNA interferase toxin, RelE/StbE family</fullName>
    </submittedName>
</protein>
<gene>
    <name evidence="3" type="ORF">DC083_02285</name>
</gene>
<dbReference type="NCBIfam" id="TIGR02385">
    <property type="entry name" value="RelE_StbE"/>
    <property type="match status" value="1"/>
</dbReference>
<proteinExistence type="inferred from homology"/>
<name>A0A2U2AHA5_9GAMM</name>
<keyword evidence="4" id="KW-1185">Reference proteome</keyword>
<dbReference type="PANTHER" id="PTHR35601:SF1">
    <property type="entry name" value="TOXIN RELE"/>
    <property type="match status" value="1"/>
</dbReference>
<reference evidence="4" key="1">
    <citation type="submission" date="2018-05" db="EMBL/GenBank/DDBJ databases">
        <title>Ignatzschineria dubaiensis sp. nov., isolated from necrotic foot tissues of dromedaries (Camelus dromedarius) and associated maggots in Dubai, United Arab Emirates.</title>
        <authorList>
            <person name="Tsang C.C."/>
            <person name="Tang J.Y.M."/>
            <person name="Fong J.Y.H."/>
            <person name="Kinne J."/>
            <person name="Lee H.H."/>
            <person name="Joseph M."/>
            <person name="Jose S."/>
            <person name="Schuster R.K."/>
            <person name="Tang Y."/>
            <person name="Sivakumar S."/>
            <person name="Chen J.H.K."/>
            <person name="Teng J.L.L."/>
            <person name="Lau S.K.P."/>
            <person name="Wernery U."/>
            <person name="Woo P.C.Y."/>
        </authorList>
    </citation>
    <scope>NUCLEOTIDE SEQUENCE [LARGE SCALE GENOMIC DNA]</scope>
    <source>
        <strain evidence="4">KCTC 22644</strain>
    </source>
</reference>
<dbReference type="PANTHER" id="PTHR35601">
    <property type="entry name" value="TOXIN RELE"/>
    <property type="match status" value="1"/>
</dbReference>
<dbReference type="InterPro" id="IPR007712">
    <property type="entry name" value="RelE/ParE_toxin"/>
</dbReference>
<dbReference type="AlphaFoldDB" id="A0A2U2AHA5"/>
<dbReference type="Proteomes" id="UP000245020">
    <property type="component" value="Unassembled WGS sequence"/>
</dbReference>
<evidence type="ECO:0000313" key="4">
    <source>
        <dbReference type="Proteomes" id="UP000245020"/>
    </source>
</evidence>